<dbReference type="HOGENOM" id="CLU_064092_0_0_11"/>
<dbReference type="SUPFAM" id="SSF56601">
    <property type="entry name" value="beta-lactamase/transpeptidase-like"/>
    <property type="match status" value="1"/>
</dbReference>
<feature type="compositionally biased region" description="Low complexity" evidence="1">
    <location>
        <begin position="47"/>
        <end position="61"/>
    </location>
</feature>
<accession>H8G7E2</accession>
<evidence type="ECO:0000259" key="2">
    <source>
        <dbReference type="Pfam" id="PF13354"/>
    </source>
</evidence>
<reference evidence="3 4" key="1">
    <citation type="journal article" date="2012" name="Stand. Genomic Sci.">
        <title>Genome sequence of the soil bacterium Saccharomonospora azurea type strain (NA-128(T)).</title>
        <authorList>
            <person name="Klenk H.P."/>
            <person name="Held B."/>
            <person name="Lucas S."/>
            <person name="Lapidus A."/>
            <person name="Copeland A."/>
            <person name="Hammon N."/>
            <person name="Pitluck S."/>
            <person name="Goodwin L.A."/>
            <person name="Han C."/>
            <person name="Tapia R."/>
            <person name="Brambilla E.M."/>
            <person name="Potter G."/>
            <person name="Land M."/>
            <person name="Ivanova N."/>
            <person name="Rohde M."/>
            <person name="Goker M."/>
            <person name="Detter J.C."/>
            <person name="Kyrpides N.C."/>
            <person name="Woyke T."/>
        </authorList>
    </citation>
    <scope>NUCLEOTIDE SEQUENCE [LARGE SCALE GENOMIC DNA]</scope>
    <source>
        <strain evidence="3 4">NA-128</strain>
    </source>
</reference>
<dbReference type="Proteomes" id="UP000004705">
    <property type="component" value="Chromosome"/>
</dbReference>
<dbReference type="GO" id="GO:0008800">
    <property type="term" value="F:beta-lactamase activity"/>
    <property type="evidence" value="ECO:0007669"/>
    <property type="project" value="InterPro"/>
</dbReference>
<dbReference type="AlphaFoldDB" id="H8G7E2"/>
<name>H8G7E2_9PSEU</name>
<gene>
    <name evidence="3" type="ORF">SacazDRAFT_02432</name>
</gene>
<dbReference type="Gene3D" id="3.40.710.10">
    <property type="entry name" value="DD-peptidase/beta-lactamase superfamily"/>
    <property type="match status" value="1"/>
</dbReference>
<feature type="domain" description="Beta-lactamase class A catalytic" evidence="2">
    <location>
        <begin position="138"/>
        <end position="285"/>
    </location>
</feature>
<dbReference type="InterPro" id="IPR045155">
    <property type="entry name" value="Beta-lactam_cat"/>
</dbReference>
<feature type="region of interest" description="Disordered" evidence="1">
    <location>
        <begin position="38"/>
        <end position="81"/>
    </location>
</feature>
<sequence length="331" mass="34900">MSERRARSPRWPLSAAVAALVVLATVIAVFSLDSATSPAIGSPPPGSANAPAKAPAPTRASGTNPSGPSPRLDPAPTAVPSRLPAELLDGHGFDDVGVMVVDRARPGVVLAHNAHEQFTSASLVKLLMAFEALAHGEPASDVHTMLATSHDPLAGEYWVRYGGSELVANWAQRLGLQHTTPPERPNMWGDTLTTAADTVAVYDYVLHEAPQRTRDVVLSALRAATPLGHDGFDQYFGIPEAARRQGLSFAVKQGWACCTDDRILHTSGLVGTAGDPDRYLVAVLTRSPLSTGYDTASTNVTAFVGRVLDTAGVDHDRPHPPTTPVRDPDPG</sequence>
<dbReference type="InterPro" id="IPR012338">
    <property type="entry name" value="Beta-lactam/transpept-like"/>
</dbReference>
<dbReference type="GO" id="GO:0030655">
    <property type="term" value="P:beta-lactam antibiotic catabolic process"/>
    <property type="evidence" value="ECO:0007669"/>
    <property type="project" value="InterPro"/>
</dbReference>
<evidence type="ECO:0000313" key="4">
    <source>
        <dbReference type="Proteomes" id="UP000004705"/>
    </source>
</evidence>
<feature type="region of interest" description="Disordered" evidence="1">
    <location>
        <begin position="311"/>
        <end position="331"/>
    </location>
</feature>
<dbReference type="Pfam" id="PF13354">
    <property type="entry name" value="Beta-lactamase2"/>
    <property type="match status" value="1"/>
</dbReference>
<dbReference type="EMBL" id="CM001466">
    <property type="protein sequence ID" value="EHY89337.1"/>
    <property type="molecule type" value="Genomic_DNA"/>
</dbReference>
<evidence type="ECO:0000256" key="1">
    <source>
        <dbReference type="SAM" id="MobiDB-lite"/>
    </source>
</evidence>
<protein>
    <recommendedName>
        <fullName evidence="2">Beta-lactamase class A catalytic domain-containing protein</fullName>
    </recommendedName>
</protein>
<evidence type="ECO:0000313" key="3">
    <source>
        <dbReference type="EMBL" id="EHY89337.1"/>
    </source>
</evidence>
<proteinExistence type="predicted"/>
<keyword evidence="4" id="KW-1185">Reference proteome</keyword>
<organism evidence="3 4">
    <name type="scientific">Saccharomonospora azurea NA-128</name>
    <dbReference type="NCBI Taxonomy" id="882081"/>
    <lineage>
        <taxon>Bacteria</taxon>
        <taxon>Bacillati</taxon>
        <taxon>Actinomycetota</taxon>
        <taxon>Actinomycetes</taxon>
        <taxon>Pseudonocardiales</taxon>
        <taxon>Pseudonocardiaceae</taxon>
        <taxon>Saccharomonospora</taxon>
    </lineage>
</organism>